<proteinExistence type="predicted"/>
<dbReference type="OrthoDB" id="4335360at2"/>
<dbReference type="Proteomes" id="UP000305778">
    <property type="component" value="Unassembled WGS sequence"/>
</dbReference>
<organism evidence="1 2">
    <name type="scientific">Actinacidiphila oryziradicis</name>
    <dbReference type="NCBI Taxonomy" id="2571141"/>
    <lineage>
        <taxon>Bacteria</taxon>
        <taxon>Bacillati</taxon>
        <taxon>Actinomycetota</taxon>
        <taxon>Actinomycetes</taxon>
        <taxon>Kitasatosporales</taxon>
        <taxon>Streptomycetaceae</taxon>
        <taxon>Actinacidiphila</taxon>
    </lineage>
</organism>
<dbReference type="RefSeq" id="WP_136728064.1">
    <property type="nucleotide sequence ID" value="NZ_SUMC01000046.1"/>
</dbReference>
<sequence length="89" mass="10056">MRLGTLVIDAWSWLNYKPVMADPDRPANSRAFPELAGWWVPAADMPRLAAYKLLAAYDNNQAGRRVRRSPRQRLQFDGGLGRCRVVSGL</sequence>
<name>A0A4U0S6U6_9ACTN</name>
<dbReference type="EMBL" id="SUMC01000046">
    <property type="protein sequence ID" value="TKA04840.1"/>
    <property type="molecule type" value="Genomic_DNA"/>
</dbReference>
<dbReference type="AlphaFoldDB" id="A0A4U0S6U6"/>
<protein>
    <submittedName>
        <fullName evidence="1">Uncharacterized protein</fullName>
    </submittedName>
</protein>
<reference evidence="1 2" key="1">
    <citation type="submission" date="2019-04" db="EMBL/GenBank/DDBJ databases">
        <title>Streptomyces oryziradicis sp. nov., a novel actinomycete isolated from rhizosphere soil of rice (Oryza sativa L.).</title>
        <authorList>
            <person name="Li C."/>
        </authorList>
    </citation>
    <scope>NUCLEOTIDE SEQUENCE [LARGE SCALE GENOMIC DNA]</scope>
    <source>
        <strain evidence="1 2">NEAU-C40</strain>
    </source>
</reference>
<gene>
    <name evidence="1" type="ORF">FCI23_34295</name>
</gene>
<keyword evidence="2" id="KW-1185">Reference proteome</keyword>
<evidence type="ECO:0000313" key="1">
    <source>
        <dbReference type="EMBL" id="TKA04840.1"/>
    </source>
</evidence>
<evidence type="ECO:0000313" key="2">
    <source>
        <dbReference type="Proteomes" id="UP000305778"/>
    </source>
</evidence>
<accession>A0A4U0S6U6</accession>
<comment type="caution">
    <text evidence="1">The sequence shown here is derived from an EMBL/GenBank/DDBJ whole genome shotgun (WGS) entry which is preliminary data.</text>
</comment>